<evidence type="ECO:0000313" key="6">
    <source>
        <dbReference type="Proteomes" id="UP000504617"/>
    </source>
</evidence>
<reference evidence="7" key="1">
    <citation type="submission" date="2025-08" db="UniProtKB">
        <authorList>
            <consortium name="RefSeq"/>
        </authorList>
    </citation>
    <scope>IDENTIFICATION</scope>
</reference>
<dbReference type="InterPro" id="IPR003599">
    <property type="entry name" value="Ig_sub"/>
</dbReference>
<dbReference type="PANTHER" id="PTHR44170:SF44">
    <property type="entry name" value="L1 CELL ADHESION MOLECULE"/>
    <property type="match status" value="1"/>
</dbReference>
<evidence type="ECO:0000256" key="3">
    <source>
        <dbReference type="ARBA" id="ARBA00023319"/>
    </source>
</evidence>
<dbReference type="AlphaFoldDB" id="A0A6I9Z2F9"/>
<dbReference type="InterPro" id="IPR036179">
    <property type="entry name" value="Ig-like_dom_sf"/>
</dbReference>
<keyword evidence="6" id="KW-1185">Reference proteome</keyword>
<evidence type="ECO:0000313" key="7">
    <source>
        <dbReference type="RefSeq" id="XP_013930414.1"/>
    </source>
</evidence>
<feature type="domain" description="Ig-like" evidence="4">
    <location>
        <begin position="64"/>
        <end position="158"/>
    </location>
</feature>
<dbReference type="FunFam" id="2.60.40.10:FF:000658">
    <property type="entry name" value="Neural cell adhesion molecule L1"/>
    <property type="match status" value="1"/>
</dbReference>
<dbReference type="InterPro" id="IPR013098">
    <property type="entry name" value="Ig_I-set"/>
</dbReference>
<dbReference type="InterPro" id="IPR036116">
    <property type="entry name" value="FN3_sf"/>
</dbReference>
<feature type="non-terminal residue" evidence="7">
    <location>
        <position position="242"/>
    </location>
</feature>
<keyword evidence="2" id="KW-1015">Disulfide bond</keyword>
<dbReference type="InterPro" id="IPR003598">
    <property type="entry name" value="Ig_sub2"/>
</dbReference>
<dbReference type="PROSITE" id="PS50835">
    <property type="entry name" value="IG_LIKE"/>
    <property type="match status" value="1"/>
</dbReference>
<dbReference type="GeneID" id="106555989"/>
<dbReference type="InterPro" id="IPR007110">
    <property type="entry name" value="Ig-like_dom"/>
</dbReference>
<dbReference type="OrthoDB" id="6244967at2759"/>
<dbReference type="GO" id="GO:0098632">
    <property type="term" value="F:cell-cell adhesion mediator activity"/>
    <property type="evidence" value="ECO:0007669"/>
    <property type="project" value="TreeGrafter"/>
</dbReference>
<dbReference type="GO" id="GO:0007420">
    <property type="term" value="P:brain development"/>
    <property type="evidence" value="ECO:0007669"/>
    <property type="project" value="TreeGrafter"/>
</dbReference>
<dbReference type="GO" id="GO:0005886">
    <property type="term" value="C:plasma membrane"/>
    <property type="evidence" value="ECO:0007669"/>
    <property type="project" value="TreeGrafter"/>
</dbReference>
<dbReference type="KEGG" id="tsr:106555989"/>
<dbReference type="InterPro" id="IPR013783">
    <property type="entry name" value="Ig-like_fold"/>
</dbReference>
<feature type="domain" description="Fibronectin type-III" evidence="5">
    <location>
        <begin position="1"/>
        <end position="65"/>
    </location>
</feature>
<organism evidence="6 7">
    <name type="scientific">Thamnophis sirtalis</name>
    <dbReference type="NCBI Taxonomy" id="35019"/>
    <lineage>
        <taxon>Eukaryota</taxon>
        <taxon>Metazoa</taxon>
        <taxon>Chordata</taxon>
        <taxon>Craniata</taxon>
        <taxon>Vertebrata</taxon>
        <taxon>Euteleostomi</taxon>
        <taxon>Lepidosauria</taxon>
        <taxon>Squamata</taxon>
        <taxon>Bifurcata</taxon>
        <taxon>Unidentata</taxon>
        <taxon>Episquamata</taxon>
        <taxon>Toxicofera</taxon>
        <taxon>Serpentes</taxon>
        <taxon>Colubroidea</taxon>
        <taxon>Colubridae</taxon>
        <taxon>Natricinae</taxon>
        <taxon>Thamnophis</taxon>
    </lineage>
</organism>
<evidence type="ECO:0000256" key="1">
    <source>
        <dbReference type="ARBA" id="ARBA00022737"/>
    </source>
</evidence>
<dbReference type="CDD" id="cd00063">
    <property type="entry name" value="FN3"/>
    <property type="match status" value="2"/>
</dbReference>
<feature type="domain" description="Fibronectin type-III" evidence="5">
    <location>
        <begin position="165"/>
        <end position="242"/>
    </location>
</feature>
<dbReference type="GO" id="GO:0030424">
    <property type="term" value="C:axon"/>
    <property type="evidence" value="ECO:0007669"/>
    <property type="project" value="TreeGrafter"/>
</dbReference>
<dbReference type="SMART" id="SM00409">
    <property type="entry name" value="IG"/>
    <property type="match status" value="1"/>
</dbReference>
<dbReference type="SUPFAM" id="SSF49265">
    <property type="entry name" value="Fibronectin type III"/>
    <property type="match status" value="1"/>
</dbReference>
<dbReference type="PROSITE" id="PS50853">
    <property type="entry name" value="FN3"/>
    <property type="match status" value="2"/>
</dbReference>
<evidence type="ECO:0000256" key="2">
    <source>
        <dbReference type="ARBA" id="ARBA00023157"/>
    </source>
</evidence>
<dbReference type="RefSeq" id="XP_013930414.1">
    <property type="nucleotide sequence ID" value="XM_014074939.1"/>
</dbReference>
<proteinExistence type="predicted"/>
<dbReference type="SUPFAM" id="SSF48726">
    <property type="entry name" value="Immunoglobulin"/>
    <property type="match status" value="1"/>
</dbReference>
<dbReference type="Gene3D" id="2.60.40.10">
    <property type="entry name" value="Immunoglobulins"/>
    <property type="match status" value="3"/>
</dbReference>
<accession>A0A6I9Z2F9</accession>
<gene>
    <name evidence="7" type="primary">LOC106555989</name>
</gene>
<feature type="non-terminal residue" evidence="7">
    <location>
        <position position="1"/>
    </location>
</feature>
<dbReference type="SMART" id="SM00408">
    <property type="entry name" value="IGc2"/>
    <property type="match status" value="1"/>
</dbReference>
<dbReference type="GO" id="GO:0007411">
    <property type="term" value="P:axon guidance"/>
    <property type="evidence" value="ECO:0007669"/>
    <property type="project" value="TreeGrafter"/>
</dbReference>
<keyword evidence="3" id="KW-0393">Immunoglobulin domain</keyword>
<name>A0A6I9Z2F9_9SAUR</name>
<sequence length="242" mass="27579">YNVFCEETKFGPAEKEWLATVPGNQPWAILNLSPFRSYNFYVQASNDQGESELSIRSVIHVTDPAGATQIEEGPSSMEKKQGENVTFYCKVLFDETIPKRGIQWRLDGEDIEESDDDNKYIIRDTSLTITKVDFSDEGRYSCVAWTTLDSVEKSANLLVYGIPGPVSNLEVQKQQNHQVKLTWTPGDNHNREIKEYNVFCEETKFGPAEKEWLATVPGNQPWAILNLSPFRSYNFYVQASND</sequence>
<dbReference type="Pfam" id="PF07679">
    <property type="entry name" value="I-set"/>
    <property type="match status" value="1"/>
</dbReference>
<dbReference type="Proteomes" id="UP000504617">
    <property type="component" value="Unplaced"/>
</dbReference>
<protein>
    <submittedName>
        <fullName evidence="7">Neural cell adhesion molecule L1-like</fullName>
    </submittedName>
</protein>
<keyword evidence="1" id="KW-0677">Repeat</keyword>
<dbReference type="InterPro" id="IPR003961">
    <property type="entry name" value="FN3_dom"/>
</dbReference>
<dbReference type="PANTHER" id="PTHR44170">
    <property type="entry name" value="PROTEIN SIDEKICK"/>
    <property type="match status" value="1"/>
</dbReference>
<evidence type="ECO:0000259" key="5">
    <source>
        <dbReference type="PROSITE" id="PS50853"/>
    </source>
</evidence>
<evidence type="ECO:0000259" key="4">
    <source>
        <dbReference type="PROSITE" id="PS50835"/>
    </source>
</evidence>
<dbReference type="Pfam" id="PF00041">
    <property type="entry name" value="fn3"/>
    <property type="match status" value="1"/>
</dbReference>